<feature type="region of interest" description="SAW" evidence="3">
    <location>
        <begin position="551"/>
        <end position="626"/>
    </location>
</feature>
<evidence type="ECO:0000256" key="1">
    <source>
        <dbReference type="ARBA" id="ARBA00023015"/>
    </source>
</evidence>
<evidence type="ECO:0000313" key="6">
    <source>
        <dbReference type="Proteomes" id="UP000000768"/>
    </source>
</evidence>
<dbReference type="Gramene" id="KXG26392">
    <property type="protein sequence ID" value="KXG26392"/>
    <property type="gene ID" value="SORBI_3006G093700"/>
</dbReference>
<evidence type="ECO:0000256" key="4">
    <source>
        <dbReference type="SAM" id="MobiDB-lite"/>
    </source>
</evidence>
<feature type="region of interest" description="Leucine repeat II (LRII)" evidence="3">
    <location>
        <begin position="405"/>
        <end position="437"/>
    </location>
</feature>
<comment type="similarity">
    <text evidence="3">Belongs to the GRAS family.</text>
</comment>
<reference evidence="5 6" key="1">
    <citation type="journal article" date="2009" name="Nature">
        <title>The Sorghum bicolor genome and the diversification of grasses.</title>
        <authorList>
            <person name="Paterson A.H."/>
            <person name="Bowers J.E."/>
            <person name="Bruggmann R."/>
            <person name="Dubchak I."/>
            <person name="Grimwood J."/>
            <person name="Gundlach H."/>
            <person name="Haberer G."/>
            <person name="Hellsten U."/>
            <person name="Mitros T."/>
            <person name="Poliakov A."/>
            <person name="Schmutz J."/>
            <person name="Spannagl M."/>
            <person name="Tang H."/>
            <person name="Wang X."/>
            <person name="Wicker T."/>
            <person name="Bharti A.K."/>
            <person name="Chapman J."/>
            <person name="Feltus F.A."/>
            <person name="Gowik U."/>
            <person name="Grigoriev I.V."/>
            <person name="Lyons E."/>
            <person name="Maher C.A."/>
            <person name="Martis M."/>
            <person name="Narechania A."/>
            <person name="Otillar R.P."/>
            <person name="Penning B.W."/>
            <person name="Salamov A.A."/>
            <person name="Wang Y."/>
            <person name="Zhang L."/>
            <person name="Carpita N.C."/>
            <person name="Freeling M."/>
            <person name="Gingle A.R."/>
            <person name="Hash C.T."/>
            <person name="Keller B."/>
            <person name="Klein P."/>
            <person name="Kresovich S."/>
            <person name="McCann M.C."/>
            <person name="Ming R."/>
            <person name="Peterson D.G."/>
            <person name="Mehboob-ur-Rahman"/>
            <person name="Ware D."/>
            <person name="Westhoff P."/>
            <person name="Mayer K.F."/>
            <person name="Messing J."/>
            <person name="Rokhsar D.S."/>
        </authorList>
    </citation>
    <scope>NUCLEOTIDE SEQUENCE [LARGE SCALE GENOMIC DNA]</scope>
    <source>
        <strain evidence="6">cv. BTx623</strain>
    </source>
</reference>
<sequence>MEPTAALPRSFSNHLCPTLHLDGSQDDNVLPFIARMLMEDDAVDEFLYQQYPDHNPALLQTQQLFAQVLFDTSSTSALAAVQAGAQGNDLQDPPSLNSTAMGAVEPANTLSPAEGSNCFKDAVSMAFLRGMEEANKFLPGAGGGYTADFRGRKKRLDVDGDDEQVEGRSSKQMAADGDEESEEAAVREMLDKLMLNGDDEPILADDMQELRAAMDMAKTPPPPGRPAGTRADQVQQQQAVDVDLHSMLIRCADAVANNDRRTASDLLQRIRRHSSPSGDATKRLAHYLAEALEVRLNGTGSLQYRPSSVMAKNASSAGVQLKAQQFFMASCCFLPVNILFSNKTIYNAAAGRKKLHIVHYGLDHGLQWATLLRWLARREGGPPEVRLTGIDVPQPGFRPARLIEEAGRRLTTCARQLGVPFRFRGIAARSEAVRAGDLGIDDPDEVLVVSSLFHFRTLTDEGTVAADGGEAGADPIGAVLGAIREMKPSVFVHAVLNASYSTAFFATRFREALYNFTALFDMMDTILPRDNGRRLLFERDVLARSAVNVIACEGADRVQHPRSYKQWQARSRRAGLRQLPLDCDIVQMLKDKVKRGYHENFVITEDQQWLLQAWKGRVLYAISTWTAGNELAGT</sequence>
<dbReference type="EMBL" id="CM000765">
    <property type="protein sequence ID" value="KXG26392.1"/>
    <property type="molecule type" value="Genomic_DNA"/>
</dbReference>
<dbReference type="Pfam" id="PF03514">
    <property type="entry name" value="GRAS"/>
    <property type="match status" value="1"/>
</dbReference>
<dbReference type="PROSITE" id="PS50985">
    <property type="entry name" value="GRAS"/>
    <property type="match status" value="1"/>
</dbReference>
<evidence type="ECO:0000256" key="3">
    <source>
        <dbReference type="PROSITE-ProRule" id="PRU01191"/>
    </source>
</evidence>
<comment type="caution">
    <text evidence="3">Lacks conserved residue(s) required for the propagation of feature annotation.</text>
</comment>
<dbReference type="OMA" id="QQYPDHN"/>
<dbReference type="AlphaFoldDB" id="A0A1B6PL35"/>
<gene>
    <name evidence="5" type="ORF">SORBI_3006G093700</name>
</gene>
<organism evidence="5 6">
    <name type="scientific">Sorghum bicolor</name>
    <name type="common">Sorghum</name>
    <name type="synonym">Sorghum vulgare</name>
    <dbReference type="NCBI Taxonomy" id="4558"/>
    <lineage>
        <taxon>Eukaryota</taxon>
        <taxon>Viridiplantae</taxon>
        <taxon>Streptophyta</taxon>
        <taxon>Embryophyta</taxon>
        <taxon>Tracheophyta</taxon>
        <taxon>Spermatophyta</taxon>
        <taxon>Magnoliopsida</taxon>
        <taxon>Liliopsida</taxon>
        <taxon>Poales</taxon>
        <taxon>Poaceae</taxon>
        <taxon>PACMAD clade</taxon>
        <taxon>Panicoideae</taxon>
        <taxon>Andropogonodae</taxon>
        <taxon>Andropogoneae</taxon>
        <taxon>Sorghinae</taxon>
        <taxon>Sorghum</taxon>
    </lineage>
</organism>
<proteinExistence type="inferred from homology"/>
<dbReference type="InterPro" id="IPR005202">
    <property type="entry name" value="TF_GRAS"/>
</dbReference>
<dbReference type="OrthoDB" id="611690at2759"/>
<name>A0A1B6PL35_SORBI</name>
<dbReference type="Proteomes" id="UP000000768">
    <property type="component" value="Chromosome 6"/>
</dbReference>
<evidence type="ECO:0000313" key="5">
    <source>
        <dbReference type="EMBL" id="KXG26392.1"/>
    </source>
</evidence>
<dbReference type="PANTHER" id="PTHR31636">
    <property type="entry name" value="OSJNBA0084A10.13 PROTEIN-RELATED"/>
    <property type="match status" value="1"/>
</dbReference>
<keyword evidence="2" id="KW-0804">Transcription</keyword>
<dbReference type="GO" id="GO:0003700">
    <property type="term" value="F:DNA-binding transcription factor activity"/>
    <property type="evidence" value="ECO:0000318"/>
    <property type="project" value="GO_Central"/>
</dbReference>
<dbReference type="InParanoid" id="A0A1B6PL35"/>
<evidence type="ECO:0000256" key="2">
    <source>
        <dbReference type="ARBA" id="ARBA00023163"/>
    </source>
</evidence>
<keyword evidence="6" id="KW-1185">Reference proteome</keyword>
<keyword evidence="1" id="KW-0805">Transcription regulation</keyword>
<protein>
    <submittedName>
        <fullName evidence="5">Uncharacterized protein</fullName>
    </submittedName>
</protein>
<dbReference type="GO" id="GO:0005634">
    <property type="term" value="C:nucleus"/>
    <property type="evidence" value="ECO:0000318"/>
    <property type="project" value="GO_Central"/>
</dbReference>
<accession>A0A1B6PL35</accession>
<dbReference type="GO" id="GO:0043565">
    <property type="term" value="F:sequence-specific DNA binding"/>
    <property type="evidence" value="ECO:0000318"/>
    <property type="project" value="GO_Central"/>
</dbReference>
<feature type="region of interest" description="Disordered" evidence="4">
    <location>
        <begin position="155"/>
        <end position="181"/>
    </location>
</feature>
<reference evidence="6" key="2">
    <citation type="journal article" date="2018" name="Plant J.">
        <title>The Sorghum bicolor reference genome: improved assembly, gene annotations, a transcriptome atlas, and signatures of genome organization.</title>
        <authorList>
            <person name="McCormick R.F."/>
            <person name="Truong S.K."/>
            <person name="Sreedasyam A."/>
            <person name="Jenkins J."/>
            <person name="Shu S."/>
            <person name="Sims D."/>
            <person name="Kennedy M."/>
            <person name="Amirebrahimi M."/>
            <person name="Weers B.D."/>
            <person name="McKinley B."/>
            <person name="Mattison A."/>
            <person name="Morishige D.T."/>
            <person name="Grimwood J."/>
            <person name="Schmutz J."/>
            <person name="Mullet J.E."/>
        </authorList>
    </citation>
    <scope>NUCLEOTIDE SEQUENCE [LARGE SCALE GENOMIC DNA]</scope>
    <source>
        <strain evidence="6">cv. BTx623</strain>
    </source>
</reference>
<dbReference type="STRING" id="4558.A0A1B6PL35"/>
<feature type="region of interest" description="VHIID" evidence="3">
    <location>
        <begin position="324"/>
        <end position="389"/>
    </location>
</feature>
<dbReference type="GO" id="GO:0006355">
    <property type="term" value="P:regulation of DNA-templated transcription"/>
    <property type="evidence" value="ECO:0000318"/>
    <property type="project" value="GO_Central"/>
</dbReference>